<feature type="transmembrane region" description="Helical" evidence="6">
    <location>
        <begin position="178"/>
        <end position="195"/>
    </location>
</feature>
<dbReference type="GO" id="GO:0033228">
    <property type="term" value="P:cysteine export across plasma membrane"/>
    <property type="evidence" value="ECO:0007669"/>
    <property type="project" value="TreeGrafter"/>
</dbReference>
<feature type="transmembrane region" description="Helical" evidence="6">
    <location>
        <begin position="44"/>
        <end position="65"/>
    </location>
</feature>
<name>A0A1C0TV55_9GAMM</name>
<protein>
    <submittedName>
        <fullName evidence="7">Lysine transporter LysE</fullName>
    </submittedName>
</protein>
<dbReference type="GO" id="GO:0015171">
    <property type="term" value="F:amino acid transmembrane transporter activity"/>
    <property type="evidence" value="ECO:0007669"/>
    <property type="project" value="TreeGrafter"/>
</dbReference>
<keyword evidence="2" id="KW-1003">Cell membrane</keyword>
<dbReference type="EMBL" id="MAUJ01000001">
    <property type="protein sequence ID" value="OCQ23182.1"/>
    <property type="molecule type" value="Genomic_DNA"/>
</dbReference>
<dbReference type="Proteomes" id="UP000093366">
    <property type="component" value="Unassembled WGS sequence"/>
</dbReference>
<reference evidence="8" key="1">
    <citation type="submission" date="2016-07" db="EMBL/GenBank/DDBJ databases">
        <authorList>
            <person name="Florea S."/>
            <person name="Webb J.S."/>
            <person name="Jaromczyk J."/>
            <person name="Schardl C.L."/>
        </authorList>
    </citation>
    <scope>NUCLEOTIDE SEQUENCE [LARGE SCALE GENOMIC DNA]</scope>
    <source>
        <strain evidence="8">IPB1</strain>
    </source>
</reference>
<gene>
    <name evidence="7" type="ORF">A7985_04340</name>
</gene>
<comment type="subcellular location">
    <subcellularLocation>
        <location evidence="1">Cell membrane</location>
        <topology evidence="1">Multi-pass membrane protein</topology>
    </subcellularLocation>
</comment>
<dbReference type="Pfam" id="PF01810">
    <property type="entry name" value="LysE"/>
    <property type="match status" value="1"/>
</dbReference>
<feature type="transmembrane region" description="Helical" evidence="6">
    <location>
        <begin position="77"/>
        <end position="96"/>
    </location>
</feature>
<evidence type="ECO:0000313" key="8">
    <source>
        <dbReference type="Proteomes" id="UP000093366"/>
    </source>
</evidence>
<keyword evidence="5 6" id="KW-0472">Membrane</keyword>
<dbReference type="PANTHER" id="PTHR30086">
    <property type="entry name" value="ARGININE EXPORTER PROTEIN ARGO"/>
    <property type="match status" value="1"/>
</dbReference>
<organism evidence="7 8">
    <name type="scientific">Pseudoalteromonas luteoviolacea</name>
    <dbReference type="NCBI Taxonomy" id="43657"/>
    <lineage>
        <taxon>Bacteria</taxon>
        <taxon>Pseudomonadati</taxon>
        <taxon>Pseudomonadota</taxon>
        <taxon>Gammaproteobacteria</taxon>
        <taxon>Alteromonadales</taxon>
        <taxon>Pseudoalteromonadaceae</taxon>
        <taxon>Pseudoalteromonas</taxon>
    </lineage>
</organism>
<evidence type="ECO:0000313" key="7">
    <source>
        <dbReference type="EMBL" id="OCQ23182.1"/>
    </source>
</evidence>
<dbReference type="InterPro" id="IPR001123">
    <property type="entry name" value="LeuE-type"/>
</dbReference>
<feature type="transmembrane region" description="Helical" evidence="6">
    <location>
        <begin position="142"/>
        <end position="162"/>
    </location>
</feature>
<evidence type="ECO:0000256" key="4">
    <source>
        <dbReference type="ARBA" id="ARBA00022989"/>
    </source>
</evidence>
<evidence type="ECO:0000256" key="6">
    <source>
        <dbReference type="SAM" id="Phobius"/>
    </source>
</evidence>
<comment type="caution">
    <text evidence="7">The sequence shown here is derived from an EMBL/GenBank/DDBJ whole genome shotgun (WGS) entry which is preliminary data.</text>
</comment>
<dbReference type="AlphaFoldDB" id="A0A1C0TV55"/>
<evidence type="ECO:0000256" key="5">
    <source>
        <dbReference type="ARBA" id="ARBA00023136"/>
    </source>
</evidence>
<keyword evidence="3 6" id="KW-0812">Transmembrane</keyword>
<evidence type="ECO:0000256" key="3">
    <source>
        <dbReference type="ARBA" id="ARBA00022692"/>
    </source>
</evidence>
<evidence type="ECO:0000256" key="2">
    <source>
        <dbReference type="ARBA" id="ARBA00022475"/>
    </source>
</evidence>
<dbReference type="RefSeq" id="WP_065789167.1">
    <property type="nucleotide sequence ID" value="NZ_MAUJ01000001.1"/>
</dbReference>
<accession>A0A1C0TV55</accession>
<sequence>MNIELLSALALFAFVSSISPGPNNLILLSSGISFGTRRCLSLLFGINLGFMVMILAIGLGIGEVFKHVPVLYDWLKWISTIYLLFLAYKIACSSAINTDQSQAKPMTFLQAALFQWVNPKAWSMALSAIAVYAPSFKLESTLLVAMIFTLINLPCILSWLLAGDKLSETLKNKRKVQLLNYFLALLLVMSVLPTIL</sequence>
<proteinExistence type="predicted"/>
<dbReference type="PANTHER" id="PTHR30086:SF20">
    <property type="entry name" value="ARGININE EXPORTER PROTEIN ARGO-RELATED"/>
    <property type="match status" value="1"/>
</dbReference>
<dbReference type="OrthoDB" id="9812084at2"/>
<evidence type="ECO:0000256" key="1">
    <source>
        <dbReference type="ARBA" id="ARBA00004651"/>
    </source>
</evidence>
<keyword evidence="4 6" id="KW-1133">Transmembrane helix</keyword>
<dbReference type="GO" id="GO:0005886">
    <property type="term" value="C:plasma membrane"/>
    <property type="evidence" value="ECO:0007669"/>
    <property type="project" value="UniProtKB-SubCell"/>
</dbReference>